<evidence type="ECO:0000259" key="4">
    <source>
        <dbReference type="Pfam" id="PF24883"/>
    </source>
</evidence>
<accession>A0ABR3G935</accession>
<dbReference type="InterPro" id="IPR027417">
    <property type="entry name" value="P-loop_NTPase"/>
</dbReference>
<dbReference type="PROSITE" id="PS50088">
    <property type="entry name" value="ANK_REPEAT"/>
    <property type="match status" value="1"/>
</dbReference>
<keyword evidence="1" id="KW-0677">Repeat</keyword>
<dbReference type="InterPro" id="IPR029058">
    <property type="entry name" value="AB_hydrolase_fold"/>
</dbReference>
<proteinExistence type="predicted"/>
<dbReference type="Gene3D" id="3.40.50.1820">
    <property type="entry name" value="alpha/beta hydrolase"/>
    <property type="match status" value="1"/>
</dbReference>
<reference evidence="5 6" key="1">
    <citation type="submission" date="2024-02" db="EMBL/GenBank/DDBJ databases">
        <title>Discinaceae phylogenomics.</title>
        <authorList>
            <person name="Dirks A.C."/>
            <person name="James T.Y."/>
        </authorList>
    </citation>
    <scope>NUCLEOTIDE SEQUENCE [LARGE SCALE GENOMIC DNA]</scope>
    <source>
        <strain evidence="5 6">ACD0624</strain>
    </source>
</reference>
<dbReference type="Pfam" id="PF24883">
    <property type="entry name" value="NPHP3_N"/>
    <property type="match status" value="1"/>
</dbReference>
<dbReference type="Gene3D" id="1.25.40.20">
    <property type="entry name" value="Ankyrin repeat-containing domain"/>
    <property type="match status" value="3"/>
</dbReference>
<dbReference type="SUPFAM" id="SSF53474">
    <property type="entry name" value="alpha/beta-Hydrolases"/>
    <property type="match status" value="1"/>
</dbReference>
<dbReference type="SUPFAM" id="SSF48403">
    <property type="entry name" value="Ankyrin repeat"/>
    <property type="match status" value="1"/>
</dbReference>
<gene>
    <name evidence="5" type="ORF">Q9L58_008673</name>
</gene>
<dbReference type="InterPro" id="IPR055530">
    <property type="entry name" value="DUF7104"/>
</dbReference>
<evidence type="ECO:0000256" key="1">
    <source>
        <dbReference type="ARBA" id="ARBA00022737"/>
    </source>
</evidence>
<feature type="domain" description="Nephrocystin 3-like N-terminal" evidence="4">
    <location>
        <begin position="404"/>
        <end position="579"/>
    </location>
</feature>
<sequence>MGDNGGQRNVLGWSFAPSAPSTESKSYRTATVTFGSLPTGFRFQGSSVNLDIGFILDDISVVVDKQFYGLTPLYSSEQPTVDIIAVTGLAGHAFGSWKSRGGCAMWLRDFLPEATPTARIMTYGYDSRLLNNNSTASIHEFSRNFLEALTSARAGNEERQRPIIFIGHSLGGLVIKEALIAAEQSDDQNKSIFLSCYALLLFGVPNKGLEVASLRSMVKGQPNSRLIEDLDKASNFLRRHNFFWKFQKVPDTRVISIYETRPTPTVQESTGWRRTGPEVLMVNRESASYPTPESQDDIFSIDANHSEIVKFGNRASPDYNNVRSRIIRLVLDGQAVVSKRFNSEPECAQGTAGLVTGITSNFRSMFVQFEGASQEIEKNKILEWLSQIEYIKHHRNALEGILENTGRWLLRKTQFYNWKSSDASSILWLHGIPGAGKTKLTCMVIQSMISSPETGQNHQTAEPLVYFYCNRSDPQRQDPTAIMRSIVKQMSLAWPRAGLPKPVVEAYNDRAKNGLAAGHLVFQECFDLLILLLDLYPRTTIIIDGLDESDPMDRWRLLEALTAIMHTSTNSVKIFISSRDDTDIRLKLEEVPNLYIDAQDNREDIERFIQREVQLTVGRRRLWRLPEAIRSRIVSVILAKANGMFQWVNLQITHLDGMRFEEDIMENLGKLPKSLEAAYFQIFDGMRKGTSREWEVTKRALMWIMCSRIPLTKDLWTDACYWPTKAPENGADTLFELCQNLVTWDSQLGAVKFSHLSVHEYLENVIDVAEAHAMAAECCLSIFDPLHWTEPRSQSTREPIPSQFTREPINSQSTWPPILLVEYSTIFWTNHVGSSYTGVRHMSPVLVTLLTSFMGMPTAPGQGYRNWFQRGITLTGYTHMRHYSHCGQNPRFHSKDNSLIREILSHSDPRNPLFLASYLHFGAELPELWGANTVDNQCRNGIGETLLYVACSRGNEGAVDILLGKGALADTFSPDPSSDPLSKAMSEGYVNMATKLLEKGENIYHADQVLQTAVAIGPLSVVEAVMDWYPNFQITEAVLKAAVTSRHGDTVLTVVLNRTPPINVIEAVVAAVAGGLILARPLLAARSNGHPSLKIMHALLSIHRNIRITEAAMVAAAQNLLFGSQMMQILLASDHNVVVTEAVMLAVAFGNCYQKLEMMQMLLARDPNIVITEVVMVALALGYGCQSLEIMQTLLARDPNIVITEAVMVAVALGYGYQKLEMMRTLLARDPNIVVTEAVVVAVASGNDYQTLEAMQILLARDPNFVVTEAVMVAVALRYGYQKLEIMQALLAREPNIVVTEAVMVAVASEDDYQKLEVMQMLLARDPNIVVTEAIIVAVLLGYSYQKLEIMQMLLARDANIVVTEAVMVAVASENDNQKLEIMHMLLARDPNIVATEAVMVAVASGSDYQKLEIMHMLLARDPNIVATEAVMVAVASGSDYQKLEVMQMLLARDPNIVVTEAVVMAVASENDNQTLEAMQMLLASDPDIVVTEAVMVAVALGYSYQKLEIMQMLLASNPNIVMTEAVTAAVASGNDYQKMEAMITEAIVKAAAGDFWNGKKMWQALLVSNPNIKIPGGSIPWC</sequence>
<feature type="repeat" description="ANK" evidence="2">
    <location>
        <begin position="942"/>
        <end position="974"/>
    </location>
</feature>
<comment type="caution">
    <text evidence="5">The sequence shown here is derived from an EMBL/GenBank/DDBJ whole genome shotgun (WGS) entry which is preliminary data.</text>
</comment>
<dbReference type="SUPFAM" id="SSF52540">
    <property type="entry name" value="P-loop containing nucleoside triphosphate hydrolases"/>
    <property type="match status" value="1"/>
</dbReference>
<dbReference type="Pfam" id="PF23397">
    <property type="entry name" value="DUF7104"/>
    <property type="match status" value="2"/>
</dbReference>
<dbReference type="InterPro" id="IPR056884">
    <property type="entry name" value="NPHP3-like_N"/>
</dbReference>
<dbReference type="SMART" id="SM00248">
    <property type="entry name" value="ANK"/>
    <property type="match status" value="6"/>
</dbReference>
<organism evidence="5 6">
    <name type="scientific">Discina gigas</name>
    <dbReference type="NCBI Taxonomy" id="1032678"/>
    <lineage>
        <taxon>Eukaryota</taxon>
        <taxon>Fungi</taxon>
        <taxon>Dikarya</taxon>
        <taxon>Ascomycota</taxon>
        <taxon>Pezizomycotina</taxon>
        <taxon>Pezizomycetes</taxon>
        <taxon>Pezizales</taxon>
        <taxon>Discinaceae</taxon>
        <taxon>Discina</taxon>
    </lineage>
</organism>
<dbReference type="Proteomes" id="UP001447188">
    <property type="component" value="Unassembled WGS sequence"/>
</dbReference>
<dbReference type="InterPro" id="IPR036770">
    <property type="entry name" value="Ankyrin_rpt-contain_sf"/>
</dbReference>
<evidence type="ECO:0000313" key="5">
    <source>
        <dbReference type="EMBL" id="KAL0632454.1"/>
    </source>
</evidence>
<name>A0ABR3G935_9PEZI</name>
<dbReference type="PANTHER" id="PTHR10039">
    <property type="entry name" value="AMELOGENIN"/>
    <property type="match status" value="1"/>
</dbReference>
<evidence type="ECO:0000256" key="2">
    <source>
        <dbReference type="PROSITE-ProRule" id="PRU00023"/>
    </source>
</evidence>
<dbReference type="PANTHER" id="PTHR10039:SF16">
    <property type="entry name" value="GPI INOSITOL-DEACYLASE"/>
    <property type="match status" value="1"/>
</dbReference>
<dbReference type="InterPro" id="IPR002110">
    <property type="entry name" value="Ankyrin_rpt"/>
</dbReference>
<keyword evidence="6" id="KW-1185">Reference proteome</keyword>
<evidence type="ECO:0000256" key="3">
    <source>
        <dbReference type="SAM" id="MobiDB-lite"/>
    </source>
</evidence>
<feature type="region of interest" description="Disordered" evidence="3">
    <location>
        <begin position="1"/>
        <end position="23"/>
    </location>
</feature>
<evidence type="ECO:0000313" key="6">
    <source>
        <dbReference type="Proteomes" id="UP001447188"/>
    </source>
</evidence>
<keyword evidence="2" id="KW-0040">ANK repeat</keyword>
<protein>
    <recommendedName>
        <fullName evidence="4">Nephrocystin 3-like N-terminal domain-containing protein</fullName>
    </recommendedName>
</protein>
<dbReference type="EMBL" id="JBBBZM010000168">
    <property type="protein sequence ID" value="KAL0632454.1"/>
    <property type="molecule type" value="Genomic_DNA"/>
</dbReference>
<dbReference type="Gene3D" id="3.40.50.300">
    <property type="entry name" value="P-loop containing nucleotide triphosphate hydrolases"/>
    <property type="match status" value="1"/>
</dbReference>